<evidence type="ECO:0000313" key="3">
    <source>
        <dbReference type="Proteomes" id="UP001174677"/>
    </source>
</evidence>
<organism evidence="2 3">
    <name type="scientific">Hevea brasiliensis</name>
    <name type="common">Para rubber tree</name>
    <name type="synonym">Siphonia brasiliensis</name>
    <dbReference type="NCBI Taxonomy" id="3981"/>
    <lineage>
        <taxon>Eukaryota</taxon>
        <taxon>Viridiplantae</taxon>
        <taxon>Streptophyta</taxon>
        <taxon>Embryophyta</taxon>
        <taxon>Tracheophyta</taxon>
        <taxon>Spermatophyta</taxon>
        <taxon>Magnoliopsida</taxon>
        <taxon>eudicotyledons</taxon>
        <taxon>Gunneridae</taxon>
        <taxon>Pentapetalae</taxon>
        <taxon>rosids</taxon>
        <taxon>fabids</taxon>
        <taxon>Malpighiales</taxon>
        <taxon>Euphorbiaceae</taxon>
        <taxon>Crotonoideae</taxon>
        <taxon>Micrandreae</taxon>
        <taxon>Hevea</taxon>
    </lineage>
</organism>
<dbReference type="EMBL" id="JARPOI010000009">
    <property type="protein sequence ID" value="KAJ9172938.1"/>
    <property type="molecule type" value="Genomic_DNA"/>
</dbReference>
<feature type="transmembrane region" description="Helical" evidence="1">
    <location>
        <begin position="146"/>
        <end position="175"/>
    </location>
</feature>
<proteinExistence type="predicted"/>
<name>A0ABQ9LZG8_HEVBR</name>
<protein>
    <recommendedName>
        <fullName evidence="4">PGG domain-containing protein</fullName>
    </recommendedName>
</protein>
<dbReference type="PANTHER" id="PTHR35508">
    <property type="entry name" value="VOLTAGE-DEPENDENT L-TYPE CALCIUM CHANNEL SUBUNIT"/>
    <property type="match status" value="1"/>
</dbReference>
<sequence>MEVPLENEGIKGSRRTETLYDVIHRMLSMIFFPDSDSSAPLLKRIKNSLSENACLLKDATSNTGRKVLLWARRGSPLRALLVISVGTIALLTLTGLLVFMLFFLTATVNAVVVSLLISLAAVGGFMALFFALITAIYIWALSVAVFVISTATISAIIAVFIATGWIGFFWTVWLVTKKSVGVAKHSLWVTGSAISTYSSGRHVLRNQELDKVSN</sequence>
<gene>
    <name evidence="2" type="ORF">P3X46_016124</name>
</gene>
<keyword evidence="3" id="KW-1185">Reference proteome</keyword>
<keyword evidence="1" id="KW-1133">Transmembrane helix</keyword>
<comment type="caution">
    <text evidence="2">The sequence shown here is derived from an EMBL/GenBank/DDBJ whole genome shotgun (WGS) entry which is preliminary data.</text>
</comment>
<evidence type="ECO:0000256" key="1">
    <source>
        <dbReference type="SAM" id="Phobius"/>
    </source>
</evidence>
<feature type="transmembrane region" description="Helical" evidence="1">
    <location>
        <begin position="79"/>
        <end position="104"/>
    </location>
</feature>
<reference evidence="2" key="1">
    <citation type="journal article" date="2023" name="Plant Biotechnol. J.">
        <title>Chromosome-level wild Hevea brasiliensis genome provides new tools for genomic-assisted breeding and valuable loci to elevate rubber yield.</title>
        <authorList>
            <person name="Cheng H."/>
            <person name="Song X."/>
            <person name="Hu Y."/>
            <person name="Wu T."/>
            <person name="Yang Q."/>
            <person name="An Z."/>
            <person name="Feng S."/>
            <person name="Deng Z."/>
            <person name="Wu W."/>
            <person name="Zeng X."/>
            <person name="Tu M."/>
            <person name="Wang X."/>
            <person name="Huang H."/>
        </authorList>
    </citation>
    <scope>NUCLEOTIDE SEQUENCE</scope>
    <source>
        <strain evidence="2">MT/VB/25A 57/8</strain>
    </source>
</reference>
<feature type="transmembrane region" description="Helical" evidence="1">
    <location>
        <begin position="111"/>
        <end position="140"/>
    </location>
</feature>
<evidence type="ECO:0000313" key="2">
    <source>
        <dbReference type="EMBL" id="KAJ9172938.1"/>
    </source>
</evidence>
<dbReference type="PANTHER" id="PTHR35508:SF1">
    <property type="entry name" value="VOLTAGE-DEPENDENT L-TYPE CALCIUM CHANNEL SUBUNIT"/>
    <property type="match status" value="1"/>
</dbReference>
<dbReference type="Proteomes" id="UP001174677">
    <property type="component" value="Chromosome 9"/>
</dbReference>
<keyword evidence="1" id="KW-0812">Transmembrane</keyword>
<keyword evidence="1" id="KW-0472">Membrane</keyword>
<accession>A0ABQ9LZG8</accession>
<evidence type="ECO:0008006" key="4">
    <source>
        <dbReference type="Google" id="ProtNLM"/>
    </source>
</evidence>